<proteinExistence type="predicted"/>
<reference evidence="2 3" key="1">
    <citation type="submission" date="2024-03" db="EMBL/GenBank/DDBJ databases">
        <title>The genome assembly and annotation of the cricket Gryllus longicercus Weissman &amp; Gray.</title>
        <authorList>
            <person name="Szrajer S."/>
            <person name="Gray D."/>
            <person name="Ylla G."/>
        </authorList>
    </citation>
    <scope>NUCLEOTIDE SEQUENCE [LARGE SCALE GENOMIC DNA]</scope>
    <source>
        <strain evidence="2">DAG 2021-001</strain>
        <tissue evidence="2">Whole body minus gut</tissue>
    </source>
</reference>
<gene>
    <name evidence="2" type="ORF">R5R35_003667</name>
</gene>
<accession>A0AAN9W5P0</accession>
<name>A0AAN9W5P0_9ORTH</name>
<dbReference type="Proteomes" id="UP001378592">
    <property type="component" value="Unassembled WGS sequence"/>
</dbReference>
<dbReference type="EMBL" id="JAZDUA010000086">
    <property type="protein sequence ID" value="KAK7868833.1"/>
    <property type="molecule type" value="Genomic_DNA"/>
</dbReference>
<sequence>MLCRHATSESSATRARSASPLVFNSAVAPMPNVCAIRAVEWGTDGLGRFASVQLCVASQYECNSNQEASASCDISGSSCLYYFVIVPDSFCFGLRAAISALSNRGVAGRPRAPAANRHHHPRRHRHRHRHRARHRPPGGARPPLPQCQDHAQLPQMAPARAAADVVPAGAQPDLVLHRFRRRGISGKDKWPHGQYQLFLFA</sequence>
<dbReference type="AlphaFoldDB" id="A0AAN9W5P0"/>
<protein>
    <submittedName>
        <fullName evidence="2">Uncharacterized protein</fullName>
    </submittedName>
</protein>
<evidence type="ECO:0000313" key="3">
    <source>
        <dbReference type="Proteomes" id="UP001378592"/>
    </source>
</evidence>
<feature type="region of interest" description="Disordered" evidence="1">
    <location>
        <begin position="106"/>
        <end position="149"/>
    </location>
</feature>
<evidence type="ECO:0000256" key="1">
    <source>
        <dbReference type="SAM" id="MobiDB-lite"/>
    </source>
</evidence>
<organism evidence="2 3">
    <name type="scientific">Gryllus longicercus</name>
    <dbReference type="NCBI Taxonomy" id="2509291"/>
    <lineage>
        <taxon>Eukaryota</taxon>
        <taxon>Metazoa</taxon>
        <taxon>Ecdysozoa</taxon>
        <taxon>Arthropoda</taxon>
        <taxon>Hexapoda</taxon>
        <taxon>Insecta</taxon>
        <taxon>Pterygota</taxon>
        <taxon>Neoptera</taxon>
        <taxon>Polyneoptera</taxon>
        <taxon>Orthoptera</taxon>
        <taxon>Ensifera</taxon>
        <taxon>Gryllidea</taxon>
        <taxon>Grylloidea</taxon>
        <taxon>Gryllidae</taxon>
        <taxon>Gryllinae</taxon>
        <taxon>Gryllus</taxon>
    </lineage>
</organism>
<evidence type="ECO:0000313" key="2">
    <source>
        <dbReference type="EMBL" id="KAK7868833.1"/>
    </source>
</evidence>
<feature type="compositionally biased region" description="Low complexity" evidence="1">
    <location>
        <begin position="106"/>
        <end position="115"/>
    </location>
</feature>
<keyword evidence="3" id="KW-1185">Reference proteome</keyword>
<comment type="caution">
    <text evidence="2">The sequence shown here is derived from an EMBL/GenBank/DDBJ whole genome shotgun (WGS) entry which is preliminary data.</text>
</comment>
<feature type="compositionally biased region" description="Basic residues" evidence="1">
    <location>
        <begin position="116"/>
        <end position="136"/>
    </location>
</feature>